<name>A0A9D4D2N8_DREPO</name>
<keyword evidence="3" id="KW-1185">Reference proteome</keyword>
<gene>
    <name evidence="2" type="ORF">DPMN_044567</name>
</gene>
<reference evidence="2" key="1">
    <citation type="journal article" date="2019" name="bioRxiv">
        <title>The Genome of the Zebra Mussel, Dreissena polymorpha: A Resource for Invasive Species Research.</title>
        <authorList>
            <person name="McCartney M.A."/>
            <person name="Auch B."/>
            <person name="Kono T."/>
            <person name="Mallez S."/>
            <person name="Zhang Y."/>
            <person name="Obille A."/>
            <person name="Becker A."/>
            <person name="Abrahante J.E."/>
            <person name="Garbe J."/>
            <person name="Badalamenti J.P."/>
            <person name="Herman A."/>
            <person name="Mangelson H."/>
            <person name="Liachko I."/>
            <person name="Sullivan S."/>
            <person name="Sone E.D."/>
            <person name="Koren S."/>
            <person name="Silverstein K.A.T."/>
            <person name="Beckman K.B."/>
            <person name="Gohl D.M."/>
        </authorList>
    </citation>
    <scope>NUCLEOTIDE SEQUENCE</scope>
    <source>
        <strain evidence="2">Duluth1</strain>
        <tissue evidence="2">Whole animal</tissue>
    </source>
</reference>
<feature type="region of interest" description="Disordered" evidence="1">
    <location>
        <begin position="45"/>
        <end position="64"/>
    </location>
</feature>
<accession>A0A9D4D2N8</accession>
<dbReference type="AlphaFoldDB" id="A0A9D4D2N8"/>
<organism evidence="2 3">
    <name type="scientific">Dreissena polymorpha</name>
    <name type="common">Zebra mussel</name>
    <name type="synonym">Mytilus polymorpha</name>
    <dbReference type="NCBI Taxonomy" id="45954"/>
    <lineage>
        <taxon>Eukaryota</taxon>
        <taxon>Metazoa</taxon>
        <taxon>Spiralia</taxon>
        <taxon>Lophotrochozoa</taxon>
        <taxon>Mollusca</taxon>
        <taxon>Bivalvia</taxon>
        <taxon>Autobranchia</taxon>
        <taxon>Heteroconchia</taxon>
        <taxon>Euheterodonta</taxon>
        <taxon>Imparidentia</taxon>
        <taxon>Neoheterodontei</taxon>
        <taxon>Myida</taxon>
        <taxon>Dreissenoidea</taxon>
        <taxon>Dreissenidae</taxon>
        <taxon>Dreissena</taxon>
    </lineage>
</organism>
<evidence type="ECO:0000256" key="1">
    <source>
        <dbReference type="SAM" id="MobiDB-lite"/>
    </source>
</evidence>
<protein>
    <submittedName>
        <fullName evidence="2">Uncharacterized protein</fullName>
    </submittedName>
</protein>
<evidence type="ECO:0000313" key="3">
    <source>
        <dbReference type="Proteomes" id="UP000828390"/>
    </source>
</evidence>
<reference evidence="2" key="2">
    <citation type="submission" date="2020-11" db="EMBL/GenBank/DDBJ databases">
        <authorList>
            <person name="McCartney M.A."/>
            <person name="Auch B."/>
            <person name="Kono T."/>
            <person name="Mallez S."/>
            <person name="Becker A."/>
            <person name="Gohl D.M."/>
            <person name="Silverstein K.A.T."/>
            <person name="Koren S."/>
            <person name="Bechman K.B."/>
            <person name="Herman A."/>
            <person name="Abrahante J.E."/>
            <person name="Garbe J."/>
        </authorList>
    </citation>
    <scope>NUCLEOTIDE SEQUENCE</scope>
    <source>
        <strain evidence="2">Duluth1</strain>
        <tissue evidence="2">Whole animal</tissue>
    </source>
</reference>
<dbReference type="EMBL" id="JAIWYP010000011">
    <property type="protein sequence ID" value="KAH3737968.1"/>
    <property type="molecule type" value="Genomic_DNA"/>
</dbReference>
<sequence length="64" mass="6891">MFVNCEYLNKPHSHTDAGSTLLISGMIRHMNREASVLVREVPGTSGNVHAAPGGKHGSFGKFKI</sequence>
<comment type="caution">
    <text evidence="2">The sequence shown here is derived from an EMBL/GenBank/DDBJ whole genome shotgun (WGS) entry which is preliminary data.</text>
</comment>
<dbReference type="Proteomes" id="UP000828390">
    <property type="component" value="Unassembled WGS sequence"/>
</dbReference>
<evidence type="ECO:0000313" key="2">
    <source>
        <dbReference type="EMBL" id="KAH3737968.1"/>
    </source>
</evidence>
<proteinExistence type="predicted"/>